<keyword evidence="2 5" id="KW-0812">Transmembrane</keyword>
<dbReference type="Gene3D" id="1.20.1070.10">
    <property type="entry name" value="Rhodopsin 7-helix transmembrane proteins"/>
    <property type="match status" value="1"/>
</dbReference>
<dbReference type="Proteomes" id="UP000735302">
    <property type="component" value="Unassembled WGS sequence"/>
</dbReference>
<evidence type="ECO:0000256" key="2">
    <source>
        <dbReference type="ARBA" id="ARBA00022692"/>
    </source>
</evidence>
<dbReference type="InterPro" id="IPR000276">
    <property type="entry name" value="GPCR_Rhodpsn"/>
</dbReference>
<dbReference type="InterPro" id="IPR017452">
    <property type="entry name" value="GPCR_Rhodpsn_7TM"/>
</dbReference>
<feature type="transmembrane region" description="Helical" evidence="5">
    <location>
        <begin position="50"/>
        <end position="69"/>
    </location>
</feature>
<comment type="caution">
    <text evidence="7">The sequence shown here is derived from an EMBL/GenBank/DDBJ whole genome shotgun (WGS) entry which is preliminary data.</text>
</comment>
<feature type="transmembrane region" description="Helical" evidence="5">
    <location>
        <begin position="189"/>
        <end position="211"/>
    </location>
</feature>
<dbReference type="InterPro" id="IPR053219">
    <property type="entry name" value="GPCR_Dmsr-1"/>
</dbReference>
<accession>A0AAV4A9S9</accession>
<reference evidence="7 8" key="1">
    <citation type="journal article" date="2021" name="Elife">
        <title>Chloroplast acquisition without the gene transfer in kleptoplastic sea slugs, Plakobranchus ocellatus.</title>
        <authorList>
            <person name="Maeda T."/>
            <person name="Takahashi S."/>
            <person name="Yoshida T."/>
            <person name="Shimamura S."/>
            <person name="Takaki Y."/>
            <person name="Nagai Y."/>
            <person name="Toyoda A."/>
            <person name="Suzuki Y."/>
            <person name="Arimoto A."/>
            <person name="Ishii H."/>
            <person name="Satoh N."/>
            <person name="Nishiyama T."/>
            <person name="Hasebe M."/>
            <person name="Maruyama T."/>
            <person name="Minagawa J."/>
            <person name="Obokata J."/>
            <person name="Shigenobu S."/>
        </authorList>
    </citation>
    <scope>NUCLEOTIDE SEQUENCE [LARGE SCALE GENOMIC DNA]</scope>
</reference>
<comment type="subcellular location">
    <subcellularLocation>
        <location evidence="1">Membrane</location>
    </subcellularLocation>
</comment>
<evidence type="ECO:0000313" key="7">
    <source>
        <dbReference type="EMBL" id="GFO05061.1"/>
    </source>
</evidence>
<evidence type="ECO:0000256" key="1">
    <source>
        <dbReference type="ARBA" id="ARBA00004370"/>
    </source>
</evidence>
<feature type="domain" description="G-protein coupled receptors family 1 profile" evidence="6">
    <location>
        <begin position="31"/>
        <end position="304"/>
    </location>
</feature>
<dbReference type="PANTHER" id="PTHR46273:SF4">
    <property type="entry name" value="AT19640P"/>
    <property type="match status" value="1"/>
</dbReference>
<dbReference type="CDD" id="cd14978">
    <property type="entry name" value="7tmA_FMRFamide_R-like"/>
    <property type="match status" value="1"/>
</dbReference>
<gene>
    <name evidence="7" type="ORF">PoB_003156600</name>
</gene>
<dbReference type="Pfam" id="PF10324">
    <property type="entry name" value="7TM_GPCR_Srw"/>
    <property type="match status" value="1"/>
</dbReference>
<dbReference type="PRINTS" id="PR00237">
    <property type="entry name" value="GPCRRHODOPSN"/>
</dbReference>
<evidence type="ECO:0000259" key="6">
    <source>
        <dbReference type="PROSITE" id="PS50262"/>
    </source>
</evidence>
<dbReference type="GO" id="GO:0005886">
    <property type="term" value="C:plasma membrane"/>
    <property type="evidence" value="ECO:0007669"/>
    <property type="project" value="TreeGrafter"/>
</dbReference>
<proteinExistence type="predicted"/>
<evidence type="ECO:0000256" key="5">
    <source>
        <dbReference type="SAM" id="Phobius"/>
    </source>
</evidence>
<feature type="transmembrane region" description="Helical" evidence="5">
    <location>
        <begin position="12"/>
        <end position="38"/>
    </location>
</feature>
<keyword evidence="4 5" id="KW-0472">Membrane</keyword>
<name>A0AAV4A9S9_9GAST</name>
<evidence type="ECO:0000313" key="8">
    <source>
        <dbReference type="Proteomes" id="UP000735302"/>
    </source>
</evidence>
<keyword evidence="8" id="KW-1185">Reference proteome</keyword>
<dbReference type="PANTHER" id="PTHR46273">
    <property type="entry name" value="MYOSUPPRESSIN RECEPTOR 1, ISOFORM B-RELATED"/>
    <property type="match status" value="1"/>
</dbReference>
<sequence length="336" mass="37362">MVSPLVIQFSFAYRPIFEVVCPALCIVGIVTNCFNILVLSKQKMKSPTNVLLQWLAAADGLGMISHLIYNIHYPYLDKYKTGAFSTKQIMNVSMVVAVLFHSIAIWLAVALAMFRSLVVSFPLHAGRLCTFSRVYITAGIISILMVVAAVPNMCINTIQGYNLTAADNTTITRYYFGARSRNLDNFNRILHSVACRLLPCLLLLILNAVLIQGMIHAKRRHLELTSASSSTSQQSGRSASTDGNSSSTVILVAIVTLSILTETPHGVILFWIPFDQDVKLVYNCMGDLIDTLTILNSGVNFFLYCTMSKKFRKSLINMMRKAVKPGLWFTRKSNSR</sequence>
<evidence type="ECO:0000256" key="3">
    <source>
        <dbReference type="ARBA" id="ARBA00022989"/>
    </source>
</evidence>
<dbReference type="PROSITE" id="PS50262">
    <property type="entry name" value="G_PROTEIN_RECEP_F1_2"/>
    <property type="match status" value="1"/>
</dbReference>
<keyword evidence="3 5" id="KW-1133">Transmembrane helix</keyword>
<feature type="transmembrane region" description="Helical" evidence="5">
    <location>
        <begin position="89"/>
        <end position="114"/>
    </location>
</feature>
<protein>
    <submittedName>
        <fullName evidence="7">FMRFamide receptor</fullName>
    </submittedName>
</protein>
<dbReference type="SUPFAM" id="SSF81321">
    <property type="entry name" value="Family A G protein-coupled receptor-like"/>
    <property type="match status" value="1"/>
</dbReference>
<dbReference type="AlphaFoldDB" id="A0AAV4A9S9"/>
<dbReference type="InterPro" id="IPR019427">
    <property type="entry name" value="7TM_GPCR_serpentine_rcpt_Srw"/>
</dbReference>
<feature type="transmembrane region" description="Helical" evidence="5">
    <location>
        <begin position="134"/>
        <end position="153"/>
    </location>
</feature>
<evidence type="ECO:0000256" key="4">
    <source>
        <dbReference type="ARBA" id="ARBA00023136"/>
    </source>
</evidence>
<feature type="transmembrane region" description="Helical" evidence="5">
    <location>
        <begin position="280"/>
        <end position="304"/>
    </location>
</feature>
<keyword evidence="7" id="KW-0675">Receptor</keyword>
<dbReference type="GO" id="GO:0008528">
    <property type="term" value="F:G protein-coupled peptide receptor activity"/>
    <property type="evidence" value="ECO:0007669"/>
    <property type="project" value="InterPro"/>
</dbReference>
<organism evidence="7 8">
    <name type="scientific">Plakobranchus ocellatus</name>
    <dbReference type="NCBI Taxonomy" id="259542"/>
    <lineage>
        <taxon>Eukaryota</taxon>
        <taxon>Metazoa</taxon>
        <taxon>Spiralia</taxon>
        <taxon>Lophotrochozoa</taxon>
        <taxon>Mollusca</taxon>
        <taxon>Gastropoda</taxon>
        <taxon>Heterobranchia</taxon>
        <taxon>Euthyneura</taxon>
        <taxon>Panpulmonata</taxon>
        <taxon>Sacoglossa</taxon>
        <taxon>Placobranchoidea</taxon>
        <taxon>Plakobranchidae</taxon>
        <taxon>Plakobranchus</taxon>
    </lineage>
</organism>
<dbReference type="EMBL" id="BLXT01003746">
    <property type="protein sequence ID" value="GFO05061.1"/>
    <property type="molecule type" value="Genomic_DNA"/>
</dbReference>
<feature type="transmembrane region" description="Helical" evidence="5">
    <location>
        <begin position="249"/>
        <end position="274"/>
    </location>
</feature>